<feature type="region of interest" description="Disordered" evidence="3">
    <location>
        <begin position="450"/>
        <end position="470"/>
    </location>
</feature>
<feature type="compositionally biased region" description="Acidic residues" evidence="3">
    <location>
        <begin position="460"/>
        <end position="470"/>
    </location>
</feature>
<dbReference type="SMART" id="SM00369">
    <property type="entry name" value="LRR_TYP"/>
    <property type="match status" value="4"/>
</dbReference>
<evidence type="ECO:0000256" key="1">
    <source>
        <dbReference type="ARBA" id="ARBA00022614"/>
    </source>
</evidence>
<accession>A0A6P4ZV51</accession>
<dbReference type="OrthoDB" id="1574204at2759"/>
<keyword evidence="1" id="KW-0433">Leucine-rich repeat</keyword>
<dbReference type="RefSeq" id="XP_019633481.1">
    <property type="nucleotide sequence ID" value="XM_019777922.1"/>
</dbReference>
<dbReference type="InterPro" id="IPR001611">
    <property type="entry name" value="Leu-rich_rpt"/>
</dbReference>
<dbReference type="GeneID" id="109476905"/>
<dbReference type="InterPro" id="IPR051295">
    <property type="entry name" value="LGI_related"/>
</dbReference>
<evidence type="ECO:0000313" key="5">
    <source>
        <dbReference type="Proteomes" id="UP000515135"/>
    </source>
</evidence>
<dbReference type="Proteomes" id="UP000515135">
    <property type="component" value="Unplaced"/>
</dbReference>
<dbReference type="SUPFAM" id="SSF52058">
    <property type="entry name" value="L domain-like"/>
    <property type="match status" value="1"/>
</dbReference>
<feature type="region of interest" description="Disordered" evidence="3">
    <location>
        <begin position="386"/>
        <end position="425"/>
    </location>
</feature>
<dbReference type="Gene3D" id="3.80.10.10">
    <property type="entry name" value="Ribonuclease Inhibitor"/>
    <property type="match status" value="2"/>
</dbReference>
<evidence type="ECO:0000256" key="3">
    <source>
        <dbReference type="SAM" id="MobiDB-lite"/>
    </source>
</evidence>
<evidence type="ECO:0000313" key="6">
    <source>
        <dbReference type="RefSeq" id="XP_019633481.1"/>
    </source>
</evidence>
<organism evidence="5 6">
    <name type="scientific">Branchiostoma belcheri</name>
    <name type="common">Amphioxus</name>
    <dbReference type="NCBI Taxonomy" id="7741"/>
    <lineage>
        <taxon>Eukaryota</taxon>
        <taxon>Metazoa</taxon>
        <taxon>Chordata</taxon>
        <taxon>Cephalochordata</taxon>
        <taxon>Leptocardii</taxon>
        <taxon>Amphioxiformes</taxon>
        <taxon>Branchiostomatidae</taxon>
        <taxon>Branchiostoma</taxon>
    </lineage>
</organism>
<reference evidence="6" key="1">
    <citation type="submission" date="2025-08" db="UniProtKB">
        <authorList>
            <consortium name="RefSeq"/>
        </authorList>
    </citation>
    <scope>IDENTIFICATION</scope>
    <source>
        <tissue evidence="6">Gonad</tissue>
    </source>
</reference>
<dbReference type="PROSITE" id="PS51450">
    <property type="entry name" value="LRR"/>
    <property type="match status" value="1"/>
</dbReference>
<keyword evidence="4" id="KW-0732">Signal</keyword>
<feature type="signal peptide" evidence="4">
    <location>
        <begin position="1"/>
        <end position="30"/>
    </location>
</feature>
<dbReference type="PANTHER" id="PTHR24367:SF318">
    <property type="entry name" value="LEUCINE-RICH GLIOMA-INACTIVATED PROTEIN 1-LIKE"/>
    <property type="match status" value="1"/>
</dbReference>
<dbReference type="InterPro" id="IPR003591">
    <property type="entry name" value="Leu-rich_rpt_typical-subtyp"/>
</dbReference>
<protein>
    <submittedName>
        <fullName evidence="6">Uncharacterized protein LOC109476905</fullName>
    </submittedName>
</protein>
<keyword evidence="2" id="KW-0677">Repeat</keyword>
<gene>
    <name evidence="6" type="primary">LOC109476905</name>
</gene>
<evidence type="ECO:0000256" key="4">
    <source>
        <dbReference type="SAM" id="SignalP"/>
    </source>
</evidence>
<name>A0A6P4ZV51_BRABE</name>
<keyword evidence="5" id="KW-1185">Reference proteome</keyword>
<dbReference type="Pfam" id="PF13855">
    <property type="entry name" value="LRR_8"/>
    <property type="match status" value="1"/>
</dbReference>
<feature type="compositionally biased region" description="Polar residues" evidence="3">
    <location>
        <begin position="406"/>
        <end position="421"/>
    </location>
</feature>
<dbReference type="AlphaFoldDB" id="A0A6P4ZV51"/>
<proteinExistence type="predicted"/>
<dbReference type="InterPro" id="IPR032675">
    <property type="entry name" value="LRR_dom_sf"/>
</dbReference>
<evidence type="ECO:0000256" key="2">
    <source>
        <dbReference type="ARBA" id="ARBA00022737"/>
    </source>
</evidence>
<feature type="chain" id="PRO_5028100121" evidence="4">
    <location>
        <begin position="31"/>
        <end position="775"/>
    </location>
</feature>
<dbReference type="PANTHER" id="PTHR24367">
    <property type="entry name" value="LEUCINE-RICH REPEAT-CONTAINING PROTEIN"/>
    <property type="match status" value="1"/>
</dbReference>
<feature type="region of interest" description="Disordered" evidence="3">
    <location>
        <begin position="497"/>
        <end position="619"/>
    </location>
</feature>
<dbReference type="KEGG" id="bbel:109476905"/>
<sequence>MALLYLLLLVSNQLLLVSAPALRCPDSCHSIPINRSGEKRVSCHCPGKYWPGSPCSWIGYRGTYHFPACLDAIPTDFDKATTSIFIKHLRSSTILERSFPNSPALYGFLSIQHSNVSTVQPGAFQGLPLLKTLSLRDNRISSLEPDTFLGLERVTDLNLESNAISVISQHAFRGLPLLANLRLVENRLHSVPVNALLALTALKYASLQTNHITTIDSQVLRMSHLQLFLANNQLKCDANLTWFICHLPELNHIFERNFLKCASPADQSGILLANVRKDIRSGGCDETSTTTGPPTHHTSLYNYTIPTEMPYTNTTRGSKYQATTSQATTGTDIVTLPSFGPILTEEDDGYHVNAVILAVAVPLLMVLVWVVAICLYERCHGTDPARHNAPAETDGNSTPSDRDSVTGRQLSSVEDQTSEGNNDIEPYAVSYMDVSGKGKNGKLAPYATTSFANIQPKEPDNDDIQPIEDNDDIEPYAVSYMDVSGKGKNGKLAPYATTFIDEDPGPQLQPYSVTHEDSGPQLQPYSVTQEEDPGPQLQPYSVTHEEDPGPQLQPYSVTQEEDPGPQLQPYSVTHEEDPGPQLQPYSVTHEDSGPQLQPYSVTQEEDPGPQLQPYSVSQEECGPQLQPYALTHDEDPGLQLTRNITHPVTQPRGQSLPRGYMRAGYTSLTNVTNKQATKVTKSRGQSLPRDHALAGYTSLTNVTNQRTANTTQPVTQPRGQSLPRDHALAGYTSLTNFTNKQATNITQPIIQLGVQPKEANREAVRQQETAGVLMD</sequence>